<evidence type="ECO:0000256" key="1">
    <source>
        <dbReference type="SAM" id="Phobius"/>
    </source>
</evidence>
<organism evidence="2 3">
    <name type="scientific">Acidihalobacter prosperus</name>
    <dbReference type="NCBI Taxonomy" id="160660"/>
    <lineage>
        <taxon>Bacteria</taxon>
        <taxon>Pseudomonadati</taxon>
        <taxon>Pseudomonadota</taxon>
        <taxon>Gammaproteobacteria</taxon>
        <taxon>Chromatiales</taxon>
        <taxon>Ectothiorhodospiraceae</taxon>
        <taxon>Acidihalobacter</taxon>
    </lineage>
</organism>
<proteinExistence type="predicted"/>
<reference evidence="2 3" key="1">
    <citation type="journal article" date="2014" name="Genome Announc.">
        <title>Draft Genome Sequence of the Iron-Oxidizing, Acidophilic, and Halotolerant 'Thiobacillus prosperus' Type Strain DSM 5130.</title>
        <authorList>
            <person name="Ossandon F.J."/>
            <person name="Cardenas J.P."/>
            <person name="Corbett M."/>
            <person name="Quatrini R."/>
            <person name="Holmes D.S."/>
            <person name="Watkin E."/>
        </authorList>
    </citation>
    <scope>NUCLEOTIDE SEQUENCE [LARGE SCALE GENOMIC DNA]</scope>
    <source>
        <strain evidence="2 3">DSM 5130</strain>
    </source>
</reference>
<dbReference type="AlphaFoldDB" id="A0A1A6C3Z9"/>
<comment type="caution">
    <text evidence="2">The sequence shown here is derived from an EMBL/GenBank/DDBJ whole genome shotgun (WGS) entry which is preliminary data.</text>
</comment>
<feature type="transmembrane region" description="Helical" evidence="1">
    <location>
        <begin position="59"/>
        <end position="81"/>
    </location>
</feature>
<protein>
    <submittedName>
        <fullName evidence="2">Uncharacterized protein</fullName>
    </submittedName>
</protein>
<feature type="transmembrane region" description="Helical" evidence="1">
    <location>
        <begin position="128"/>
        <end position="152"/>
    </location>
</feature>
<name>A0A1A6C3Z9_9GAMM</name>
<evidence type="ECO:0000313" key="2">
    <source>
        <dbReference type="EMBL" id="OBS09292.1"/>
    </source>
</evidence>
<keyword evidence="1" id="KW-0472">Membrane</keyword>
<keyword evidence="1" id="KW-1133">Transmembrane helix</keyword>
<dbReference type="Proteomes" id="UP000029273">
    <property type="component" value="Unassembled WGS sequence"/>
</dbReference>
<dbReference type="EMBL" id="JQSG02000003">
    <property type="protein sequence ID" value="OBS09292.1"/>
    <property type="molecule type" value="Genomic_DNA"/>
</dbReference>
<gene>
    <name evidence="2" type="ORF">Thpro_021620</name>
</gene>
<keyword evidence="3" id="KW-1185">Reference proteome</keyword>
<accession>A0A1A6C3Z9</accession>
<evidence type="ECO:0000313" key="3">
    <source>
        <dbReference type="Proteomes" id="UP000029273"/>
    </source>
</evidence>
<sequence length="156" mass="16735">MFLAVALVLSALFATASLEGLRAMPAAPTGPQIGWESQDHTIHMQAKGYLLSTGMLLKWMMADVAVLLGAVEIALALTLYLRALARGVAEPMPGRRRVPNILRSADRRYVHEQLPLETASAYQTLSGLALGSAIIAGFLVADNATWIIAAMFSGNW</sequence>
<keyword evidence="1" id="KW-0812">Transmembrane</keyword>